<comment type="caution">
    <text evidence="1">The sequence shown here is derived from an EMBL/GenBank/DDBJ whole genome shotgun (WGS) entry which is preliminary data.</text>
</comment>
<protein>
    <submittedName>
        <fullName evidence="1">446_t:CDS:1</fullName>
    </submittedName>
</protein>
<organism evidence="1 2">
    <name type="scientific">Paraglomus brasilianum</name>
    <dbReference type="NCBI Taxonomy" id="144538"/>
    <lineage>
        <taxon>Eukaryota</taxon>
        <taxon>Fungi</taxon>
        <taxon>Fungi incertae sedis</taxon>
        <taxon>Mucoromycota</taxon>
        <taxon>Glomeromycotina</taxon>
        <taxon>Glomeromycetes</taxon>
        <taxon>Paraglomerales</taxon>
        <taxon>Paraglomeraceae</taxon>
        <taxon>Paraglomus</taxon>
    </lineage>
</organism>
<dbReference type="EMBL" id="CAJVPI010003775">
    <property type="protein sequence ID" value="CAG8662101.1"/>
    <property type="molecule type" value="Genomic_DNA"/>
</dbReference>
<feature type="non-terminal residue" evidence="1">
    <location>
        <position position="44"/>
    </location>
</feature>
<evidence type="ECO:0000313" key="2">
    <source>
        <dbReference type="Proteomes" id="UP000789739"/>
    </source>
</evidence>
<name>A0A9N9E4C8_9GLOM</name>
<proteinExistence type="predicted"/>
<dbReference type="AlphaFoldDB" id="A0A9N9E4C8"/>
<gene>
    <name evidence="1" type="ORF">PBRASI_LOCUS10839</name>
</gene>
<dbReference type="Proteomes" id="UP000789739">
    <property type="component" value="Unassembled WGS sequence"/>
</dbReference>
<keyword evidence="2" id="KW-1185">Reference proteome</keyword>
<sequence>HAVKRYSLPDLVTFRVTKFGGGDSLALGRAKDFVFAYNLNDLME</sequence>
<evidence type="ECO:0000313" key="1">
    <source>
        <dbReference type="EMBL" id="CAG8662101.1"/>
    </source>
</evidence>
<reference evidence="1" key="1">
    <citation type="submission" date="2021-06" db="EMBL/GenBank/DDBJ databases">
        <authorList>
            <person name="Kallberg Y."/>
            <person name="Tangrot J."/>
            <person name="Rosling A."/>
        </authorList>
    </citation>
    <scope>NUCLEOTIDE SEQUENCE</scope>
    <source>
        <strain evidence="1">BR232B</strain>
    </source>
</reference>
<accession>A0A9N9E4C8</accession>